<sequence>MRLTVVGCSGSLPGPASPASCYLLQADDADGRTWSIVLDLGSGSVGALQRYVDPRDVDAIAISHTHADHCADLAVLDVLLKYHPDGPIALPVHGPFGLATRIAELRGADDHSEALPAYAWQPGAPVSIGPMTVTCAAVEHPVPAYGLRIEGPSEQGGTAVLAYSGDCDVCPGLGEVAADADVLLCEASFLESEDAPRGLHLTGARAGQVAQVAGVGRLLLTHVPPWTEPYEVVAEAAAEYAGPLDAVHAGMRVSL</sequence>
<dbReference type="InterPro" id="IPR001279">
    <property type="entry name" value="Metallo-B-lactamas"/>
</dbReference>
<dbReference type="Gene3D" id="3.60.15.10">
    <property type="entry name" value="Ribonuclease Z/Hydroxyacylglutathione hydrolase-like"/>
    <property type="match status" value="1"/>
</dbReference>
<reference evidence="3 4" key="1">
    <citation type="submission" date="2023-09" db="EMBL/GenBank/DDBJ databases">
        <title>Demequina sp. a novel bacteria isolated from Capsicum annuum.</title>
        <authorList>
            <person name="Humaira Z."/>
            <person name="Lee J."/>
            <person name="Cho D."/>
        </authorList>
    </citation>
    <scope>NUCLEOTIDE SEQUENCE</scope>
    <source>
        <strain evidence="2 4">OYTSA14</strain>
        <strain evidence="3">PMTSA13</strain>
    </source>
</reference>
<dbReference type="PANTHER" id="PTHR46018:SF4">
    <property type="entry name" value="METALLO-HYDROLASE YHFI-RELATED"/>
    <property type="match status" value="1"/>
</dbReference>
<name>A0AA96FGL5_9MICO</name>
<dbReference type="KEGG" id="dcp:RN607_03785"/>
<evidence type="ECO:0000259" key="1">
    <source>
        <dbReference type="Pfam" id="PF12706"/>
    </source>
</evidence>
<feature type="domain" description="Metallo-beta-lactamase" evidence="1">
    <location>
        <begin position="53"/>
        <end position="222"/>
    </location>
</feature>
<dbReference type="EMBL" id="CP134880">
    <property type="protein sequence ID" value="WNM28136.1"/>
    <property type="molecule type" value="Genomic_DNA"/>
</dbReference>
<dbReference type="SUPFAM" id="SSF56281">
    <property type="entry name" value="Metallo-hydrolase/oxidoreductase"/>
    <property type="match status" value="1"/>
</dbReference>
<organism evidence="3">
    <name type="scientific">Demequina capsici</name>
    <dbReference type="NCBI Taxonomy" id="3075620"/>
    <lineage>
        <taxon>Bacteria</taxon>
        <taxon>Bacillati</taxon>
        <taxon>Actinomycetota</taxon>
        <taxon>Actinomycetes</taxon>
        <taxon>Micrococcales</taxon>
        <taxon>Demequinaceae</taxon>
        <taxon>Demequina</taxon>
    </lineage>
</organism>
<dbReference type="Proteomes" id="UP001303408">
    <property type="component" value="Chromosome"/>
</dbReference>
<accession>A0AA96FGL5</accession>
<dbReference type="EMBL" id="CP134879">
    <property type="protein sequence ID" value="WNM25223.1"/>
    <property type="molecule type" value="Genomic_DNA"/>
</dbReference>
<dbReference type="CDD" id="cd07716">
    <property type="entry name" value="RNaseZ_short-form-like_MBL-fold"/>
    <property type="match status" value="1"/>
</dbReference>
<dbReference type="AlphaFoldDB" id="A0AA96FGL5"/>
<evidence type="ECO:0000313" key="3">
    <source>
        <dbReference type="EMBL" id="WNM28136.1"/>
    </source>
</evidence>
<dbReference type="PANTHER" id="PTHR46018">
    <property type="entry name" value="ZINC PHOSPHODIESTERASE ELAC PROTEIN 1"/>
    <property type="match status" value="1"/>
</dbReference>
<gene>
    <name evidence="2" type="ORF">RN606_03480</name>
    <name evidence="3" type="ORF">RN607_03785</name>
</gene>
<evidence type="ECO:0000313" key="4">
    <source>
        <dbReference type="Proteomes" id="UP001304125"/>
    </source>
</evidence>
<protein>
    <submittedName>
        <fullName evidence="3">MBL fold metallo-hydrolase</fullName>
    </submittedName>
</protein>
<dbReference type="RefSeq" id="WP_313500013.1">
    <property type="nucleotide sequence ID" value="NZ_CP134879.1"/>
</dbReference>
<proteinExistence type="predicted"/>
<keyword evidence="4" id="KW-1185">Reference proteome</keyword>
<accession>A0AA96F8N1</accession>
<dbReference type="Proteomes" id="UP001304125">
    <property type="component" value="Chromosome"/>
</dbReference>
<evidence type="ECO:0000313" key="2">
    <source>
        <dbReference type="EMBL" id="WNM25223.1"/>
    </source>
</evidence>
<dbReference type="Pfam" id="PF12706">
    <property type="entry name" value="Lactamase_B_2"/>
    <property type="match status" value="1"/>
</dbReference>
<dbReference type="GO" id="GO:0042781">
    <property type="term" value="F:3'-tRNA processing endoribonuclease activity"/>
    <property type="evidence" value="ECO:0007669"/>
    <property type="project" value="TreeGrafter"/>
</dbReference>
<dbReference type="InterPro" id="IPR036866">
    <property type="entry name" value="RibonucZ/Hydroxyglut_hydro"/>
</dbReference>